<dbReference type="EMBL" id="GBXM01095509">
    <property type="protein sequence ID" value="JAH13068.1"/>
    <property type="molecule type" value="Transcribed_RNA"/>
</dbReference>
<name>A0A0E9QAC2_ANGAN</name>
<dbReference type="AlphaFoldDB" id="A0A0E9QAC2"/>
<organism evidence="1">
    <name type="scientific">Anguilla anguilla</name>
    <name type="common">European freshwater eel</name>
    <name type="synonym">Muraena anguilla</name>
    <dbReference type="NCBI Taxonomy" id="7936"/>
    <lineage>
        <taxon>Eukaryota</taxon>
        <taxon>Metazoa</taxon>
        <taxon>Chordata</taxon>
        <taxon>Craniata</taxon>
        <taxon>Vertebrata</taxon>
        <taxon>Euteleostomi</taxon>
        <taxon>Actinopterygii</taxon>
        <taxon>Neopterygii</taxon>
        <taxon>Teleostei</taxon>
        <taxon>Anguilliformes</taxon>
        <taxon>Anguillidae</taxon>
        <taxon>Anguilla</taxon>
    </lineage>
</organism>
<reference evidence="1" key="2">
    <citation type="journal article" date="2015" name="Fish Shellfish Immunol.">
        <title>Early steps in the European eel (Anguilla anguilla)-Vibrio vulnificus interaction in the gills: Role of the RtxA13 toxin.</title>
        <authorList>
            <person name="Callol A."/>
            <person name="Pajuelo D."/>
            <person name="Ebbesson L."/>
            <person name="Teles M."/>
            <person name="MacKenzie S."/>
            <person name="Amaro C."/>
        </authorList>
    </citation>
    <scope>NUCLEOTIDE SEQUENCE</scope>
</reference>
<sequence>MAQCRCAAVLFSRGSSYTQHSPSSWNGLVSHWTSFSFLSRASALCFSSKRCFASVAASMSLSFRLVVTSFHSRRDS</sequence>
<proteinExistence type="predicted"/>
<accession>A0A0E9QAC2</accession>
<evidence type="ECO:0000313" key="1">
    <source>
        <dbReference type="EMBL" id="JAH13068.1"/>
    </source>
</evidence>
<protein>
    <submittedName>
        <fullName evidence="1">Uncharacterized protein</fullName>
    </submittedName>
</protein>
<reference evidence="1" key="1">
    <citation type="submission" date="2014-11" db="EMBL/GenBank/DDBJ databases">
        <authorList>
            <person name="Amaro Gonzalez C."/>
        </authorList>
    </citation>
    <scope>NUCLEOTIDE SEQUENCE</scope>
</reference>